<dbReference type="EMBL" id="BKCJ011206774">
    <property type="protein sequence ID" value="GFD03715.1"/>
    <property type="molecule type" value="Genomic_DNA"/>
</dbReference>
<comment type="caution">
    <text evidence="3">The sequence shown here is derived from an EMBL/GenBank/DDBJ whole genome shotgun (WGS) entry which is preliminary data.</text>
</comment>
<reference evidence="3" key="1">
    <citation type="journal article" date="2019" name="Sci. Rep.">
        <title>Draft genome of Tanacetum cinerariifolium, the natural source of mosquito coil.</title>
        <authorList>
            <person name="Yamashiro T."/>
            <person name="Shiraishi A."/>
            <person name="Satake H."/>
            <person name="Nakayama K."/>
        </authorList>
    </citation>
    <scope>NUCLEOTIDE SEQUENCE</scope>
</reference>
<evidence type="ECO:0000256" key="2">
    <source>
        <dbReference type="RuleBase" id="RU004328"/>
    </source>
</evidence>
<dbReference type="GO" id="GO:0003723">
    <property type="term" value="F:RNA binding"/>
    <property type="evidence" value="ECO:0007669"/>
    <property type="project" value="InterPro"/>
</dbReference>
<dbReference type="GO" id="GO:0006401">
    <property type="term" value="P:RNA catabolic process"/>
    <property type="evidence" value="ECO:0007669"/>
    <property type="project" value="TreeGrafter"/>
</dbReference>
<proteinExistence type="inferred from homology"/>
<dbReference type="Pfam" id="PF00445">
    <property type="entry name" value="Ribonuclease_T2"/>
    <property type="match status" value="1"/>
</dbReference>
<dbReference type="InterPro" id="IPR001568">
    <property type="entry name" value="RNase_T2-like"/>
</dbReference>
<dbReference type="SUPFAM" id="SSF55895">
    <property type="entry name" value="Ribonuclease Rh-like"/>
    <property type="match status" value="1"/>
</dbReference>
<name>A0A699SZX9_TANCI</name>
<dbReference type="Gene3D" id="3.90.730.10">
    <property type="entry name" value="Ribonuclease T2-like"/>
    <property type="match status" value="1"/>
</dbReference>
<protein>
    <submittedName>
        <fullName evidence="3">Ribonuclease 1</fullName>
    </submittedName>
</protein>
<gene>
    <name evidence="3" type="ORF">Tci_875684</name>
</gene>
<dbReference type="GO" id="GO:0033897">
    <property type="term" value="F:ribonuclease T2 activity"/>
    <property type="evidence" value="ECO:0007669"/>
    <property type="project" value="InterPro"/>
</dbReference>
<evidence type="ECO:0000313" key="3">
    <source>
        <dbReference type="EMBL" id="GFD03715.1"/>
    </source>
</evidence>
<dbReference type="PANTHER" id="PTHR11240:SF82">
    <property type="entry name" value="RIBONUCLEASE 3-RELATED"/>
    <property type="match status" value="1"/>
</dbReference>
<dbReference type="InterPro" id="IPR036430">
    <property type="entry name" value="RNase_T2-like_sf"/>
</dbReference>
<dbReference type="AlphaFoldDB" id="A0A699SZX9"/>
<organism evidence="3">
    <name type="scientific">Tanacetum cinerariifolium</name>
    <name type="common">Dalmatian daisy</name>
    <name type="synonym">Chrysanthemum cinerariifolium</name>
    <dbReference type="NCBI Taxonomy" id="118510"/>
    <lineage>
        <taxon>Eukaryota</taxon>
        <taxon>Viridiplantae</taxon>
        <taxon>Streptophyta</taxon>
        <taxon>Embryophyta</taxon>
        <taxon>Tracheophyta</taxon>
        <taxon>Spermatophyta</taxon>
        <taxon>Magnoliopsida</taxon>
        <taxon>eudicotyledons</taxon>
        <taxon>Gunneridae</taxon>
        <taxon>Pentapetalae</taxon>
        <taxon>asterids</taxon>
        <taxon>campanulids</taxon>
        <taxon>Asterales</taxon>
        <taxon>Asteraceae</taxon>
        <taxon>Asteroideae</taxon>
        <taxon>Anthemideae</taxon>
        <taxon>Anthemidinae</taxon>
        <taxon>Tanacetum</taxon>
    </lineage>
</organism>
<sequence>KEWPTLVCPSGDGLKFWCHKWEKHGTCAESVFNKSGYFEAALSLKKKANVLHALANAGTADGKFHTMGQIKDAITKAVRYADPFIECNVDSKGNHQIYLISSNAR</sequence>
<evidence type="ECO:0000256" key="1">
    <source>
        <dbReference type="ARBA" id="ARBA00007469"/>
    </source>
</evidence>
<dbReference type="GO" id="GO:0005576">
    <property type="term" value="C:extracellular region"/>
    <property type="evidence" value="ECO:0007669"/>
    <property type="project" value="TreeGrafter"/>
</dbReference>
<feature type="non-terminal residue" evidence="3">
    <location>
        <position position="1"/>
    </location>
</feature>
<comment type="similarity">
    <text evidence="1 2">Belongs to the RNase T2 family.</text>
</comment>
<dbReference type="PANTHER" id="PTHR11240">
    <property type="entry name" value="RIBONUCLEASE T2"/>
    <property type="match status" value="1"/>
</dbReference>
<accession>A0A699SZX9</accession>